<feature type="domain" description="Inner membrane protein YgaP-like transmembrane" evidence="2">
    <location>
        <begin position="1"/>
        <end position="61"/>
    </location>
</feature>
<keyword evidence="1" id="KW-0472">Membrane</keyword>
<dbReference type="RefSeq" id="WP_332356270.1">
    <property type="nucleotide sequence ID" value="NZ_JAZKTZ010000012.1"/>
</dbReference>
<evidence type="ECO:0000256" key="1">
    <source>
        <dbReference type="SAM" id="Phobius"/>
    </source>
</evidence>
<dbReference type="AlphaFoldDB" id="A0A369XH43"/>
<proteinExistence type="predicted"/>
<dbReference type="EMBL" id="QPGA01000053">
    <property type="protein sequence ID" value="RDE49184.1"/>
    <property type="molecule type" value="Genomic_DNA"/>
</dbReference>
<accession>A0A369XH43</accession>
<keyword evidence="1" id="KW-0812">Transmembrane</keyword>
<dbReference type="InterPro" id="IPR021309">
    <property type="entry name" value="YgaP-like_TM"/>
</dbReference>
<sequence>MKTNVGGIDKILRIVVGIVLVSMAALGVVGAWGWIGVVPLLTGLFGVCPAYLLLGANTCAVKKSG</sequence>
<reference evidence="3 4" key="1">
    <citation type="submission" date="2018-05" db="EMBL/GenBank/DDBJ databases">
        <title>Integrated omic analyses show evidence that a Ca. Accumulibacter phosphatis strain performs denitrification under micro-aerobic conditions.</title>
        <authorList>
            <person name="Camejo P.Y."/>
            <person name="Katherine M.D."/>
            <person name="Daniel N.R."/>
        </authorList>
    </citation>
    <scope>NUCLEOTIDE SEQUENCE [LARGE SCALE GENOMIC DNA]</scope>
    <source>
        <strain evidence="3">UW-LDO-IC</strain>
    </source>
</reference>
<gene>
    <name evidence="3" type="ORF">DVS81_17940</name>
</gene>
<feature type="transmembrane region" description="Helical" evidence="1">
    <location>
        <begin position="12"/>
        <end position="35"/>
    </location>
</feature>
<feature type="transmembrane region" description="Helical" evidence="1">
    <location>
        <begin position="41"/>
        <end position="61"/>
    </location>
</feature>
<evidence type="ECO:0000259" key="2">
    <source>
        <dbReference type="Pfam" id="PF11127"/>
    </source>
</evidence>
<keyword evidence="1" id="KW-1133">Transmembrane helix</keyword>
<evidence type="ECO:0000313" key="3">
    <source>
        <dbReference type="EMBL" id="RDE49184.1"/>
    </source>
</evidence>
<evidence type="ECO:0000313" key="4">
    <source>
        <dbReference type="Proteomes" id="UP000253831"/>
    </source>
</evidence>
<dbReference type="Proteomes" id="UP000253831">
    <property type="component" value="Unassembled WGS sequence"/>
</dbReference>
<dbReference type="Pfam" id="PF11127">
    <property type="entry name" value="YgaP-like_TM"/>
    <property type="match status" value="1"/>
</dbReference>
<organism evidence="3 4">
    <name type="scientific">Candidatus Accumulibacter meliphilus</name>
    <dbReference type="NCBI Taxonomy" id="2211374"/>
    <lineage>
        <taxon>Bacteria</taxon>
        <taxon>Pseudomonadati</taxon>
        <taxon>Pseudomonadota</taxon>
        <taxon>Betaproteobacteria</taxon>
        <taxon>Candidatus Accumulibacter</taxon>
    </lineage>
</organism>
<comment type="caution">
    <text evidence="3">The sequence shown here is derived from an EMBL/GenBank/DDBJ whole genome shotgun (WGS) entry which is preliminary data.</text>
</comment>
<name>A0A369XH43_9PROT</name>
<protein>
    <submittedName>
        <fullName evidence="3">DUF2892 domain-containing protein</fullName>
    </submittedName>
</protein>